<dbReference type="Gene3D" id="3.40.50.2300">
    <property type="match status" value="1"/>
</dbReference>
<evidence type="ECO:0000259" key="3">
    <source>
        <dbReference type="PROSITE" id="PS50110"/>
    </source>
</evidence>
<keyword evidence="1 2" id="KW-0597">Phosphoprotein</keyword>
<evidence type="ECO:0000256" key="1">
    <source>
        <dbReference type="ARBA" id="ARBA00022553"/>
    </source>
</evidence>
<dbReference type="Pfam" id="PF00072">
    <property type="entry name" value="Response_reg"/>
    <property type="match status" value="1"/>
</dbReference>
<protein>
    <submittedName>
        <fullName evidence="4 5">Response regulator</fullName>
    </submittedName>
</protein>
<dbReference type="EMBL" id="RJJT01000025">
    <property type="protein sequence ID" value="RSB64791.1"/>
    <property type="molecule type" value="Genomic_DNA"/>
</dbReference>
<reference evidence="4 7" key="2">
    <citation type="submission" date="2020-08" db="EMBL/GenBank/DDBJ databases">
        <title>Genomic Encyclopedia of Type Strains, Phase III (KMG-III): the genomes of soil and plant-associated and newly described type strains.</title>
        <authorList>
            <person name="Whitman W."/>
        </authorList>
    </citation>
    <scope>NUCLEOTIDE SEQUENCE [LARGE SCALE GENOMIC DNA]</scope>
    <source>
        <strain evidence="4 7">CECT 4113</strain>
    </source>
</reference>
<dbReference type="RefSeq" id="WP_125849381.1">
    <property type="nucleotide sequence ID" value="NZ_JACHXH010000028.1"/>
</dbReference>
<organism evidence="5 6">
    <name type="scientific">Rhizobium pisi</name>
    <dbReference type="NCBI Taxonomy" id="574561"/>
    <lineage>
        <taxon>Bacteria</taxon>
        <taxon>Pseudomonadati</taxon>
        <taxon>Pseudomonadota</taxon>
        <taxon>Alphaproteobacteria</taxon>
        <taxon>Hyphomicrobiales</taxon>
        <taxon>Rhizobiaceae</taxon>
        <taxon>Rhizobium/Agrobacterium group</taxon>
        <taxon>Rhizobium</taxon>
    </lineage>
</organism>
<evidence type="ECO:0000313" key="7">
    <source>
        <dbReference type="Proteomes" id="UP000518315"/>
    </source>
</evidence>
<dbReference type="EMBL" id="JACHXH010000028">
    <property type="protein sequence ID" value="MBB3138081.1"/>
    <property type="molecule type" value="Genomic_DNA"/>
</dbReference>
<dbReference type="InterPro" id="IPR011006">
    <property type="entry name" value="CheY-like_superfamily"/>
</dbReference>
<sequence>MPISKTIAVVDDDLAIREALDDLMVSCGYESRLFSSAEDYLAAPDRENVDCMLLDVDMPGGLSGLDLQKILSTDQKRPPIIFVTSYLDGRTKAQAMDGGAFAFLGKPVDVKALLAHVESALQL</sequence>
<name>A0A427MBS1_9HYPH</name>
<evidence type="ECO:0000256" key="2">
    <source>
        <dbReference type="PROSITE-ProRule" id="PRU00169"/>
    </source>
</evidence>
<evidence type="ECO:0000313" key="5">
    <source>
        <dbReference type="EMBL" id="RSB64791.1"/>
    </source>
</evidence>
<evidence type="ECO:0000313" key="4">
    <source>
        <dbReference type="EMBL" id="MBB3138081.1"/>
    </source>
</evidence>
<feature type="domain" description="Response regulatory" evidence="3">
    <location>
        <begin position="6"/>
        <end position="121"/>
    </location>
</feature>
<proteinExistence type="predicted"/>
<dbReference type="SMART" id="SM00448">
    <property type="entry name" value="REC"/>
    <property type="match status" value="1"/>
</dbReference>
<evidence type="ECO:0000313" key="6">
    <source>
        <dbReference type="Proteomes" id="UP000277279"/>
    </source>
</evidence>
<keyword evidence="7" id="KW-1185">Reference proteome</keyword>
<dbReference type="Proteomes" id="UP000518315">
    <property type="component" value="Unassembled WGS sequence"/>
</dbReference>
<dbReference type="Proteomes" id="UP000277279">
    <property type="component" value="Unassembled WGS sequence"/>
</dbReference>
<dbReference type="PANTHER" id="PTHR44591:SF25">
    <property type="entry name" value="CHEMOTAXIS TWO-COMPONENT RESPONSE REGULATOR"/>
    <property type="match status" value="1"/>
</dbReference>
<dbReference type="AlphaFoldDB" id="A0A427MBS1"/>
<comment type="caution">
    <text evidence="5">The sequence shown here is derived from an EMBL/GenBank/DDBJ whole genome shotgun (WGS) entry which is preliminary data.</text>
</comment>
<dbReference type="SUPFAM" id="SSF52172">
    <property type="entry name" value="CheY-like"/>
    <property type="match status" value="1"/>
</dbReference>
<reference evidence="5 6" key="1">
    <citation type="submission" date="2018-11" db="EMBL/GenBank/DDBJ databases">
        <authorList>
            <person name="Huo Y."/>
        </authorList>
    </citation>
    <scope>NUCLEOTIDE SEQUENCE [LARGE SCALE GENOMIC DNA]</scope>
    <source>
        <strain evidence="5 6">DSM 30132</strain>
    </source>
</reference>
<gene>
    <name evidence="5" type="ORF">EFD55_27590</name>
    <name evidence="4" type="ORF">FHS26_005859</name>
</gene>
<feature type="modified residue" description="4-aspartylphosphate" evidence="2">
    <location>
        <position position="55"/>
    </location>
</feature>
<accession>A0A427MBS1</accession>
<dbReference type="GO" id="GO:0000160">
    <property type="term" value="P:phosphorelay signal transduction system"/>
    <property type="evidence" value="ECO:0007669"/>
    <property type="project" value="InterPro"/>
</dbReference>
<dbReference type="PANTHER" id="PTHR44591">
    <property type="entry name" value="STRESS RESPONSE REGULATOR PROTEIN 1"/>
    <property type="match status" value="1"/>
</dbReference>
<dbReference type="OrthoDB" id="9782655at2"/>
<dbReference type="InterPro" id="IPR050595">
    <property type="entry name" value="Bact_response_regulator"/>
</dbReference>
<dbReference type="InterPro" id="IPR001789">
    <property type="entry name" value="Sig_transdc_resp-reg_receiver"/>
</dbReference>
<dbReference type="PROSITE" id="PS50110">
    <property type="entry name" value="RESPONSE_REGULATORY"/>
    <property type="match status" value="1"/>
</dbReference>